<protein>
    <recommendedName>
        <fullName evidence="4">L1 transposable element RRM domain-containing protein</fullName>
    </recommendedName>
</protein>
<evidence type="ECO:0008006" key="4">
    <source>
        <dbReference type="Google" id="ProtNLM"/>
    </source>
</evidence>
<feature type="coiled-coil region" evidence="1">
    <location>
        <begin position="66"/>
        <end position="107"/>
    </location>
</feature>
<keyword evidence="1" id="KW-0175">Coiled coil</keyword>
<gene>
    <name evidence="2" type="ORF">OXX778_LOCUS12150</name>
</gene>
<dbReference type="EMBL" id="CAJNOC010002158">
    <property type="protein sequence ID" value="CAF0916009.1"/>
    <property type="molecule type" value="Genomic_DNA"/>
</dbReference>
<proteinExistence type="predicted"/>
<evidence type="ECO:0000313" key="2">
    <source>
        <dbReference type="EMBL" id="CAF0916009.1"/>
    </source>
</evidence>
<dbReference type="AlphaFoldDB" id="A0A814AS51"/>
<evidence type="ECO:0000256" key="1">
    <source>
        <dbReference type="SAM" id="Coils"/>
    </source>
</evidence>
<name>A0A814AS51_9BILA</name>
<evidence type="ECO:0000313" key="3">
    <source>
        <dbReference type="Proteomes" id="UP000663879"/>
    </source>
</evidence>
<sequence length="303" mass="34939">MENNLENTSQHSVIVTQISETSKRCRTNTSPSSPLDGRFVSLADFSTWKAKLLILETLLKSKDTTIADLTNQVSQLTIRIGNLENELKVANDKTMDLETQVEKQRQEQTPLRSWISVASQAVAQIEGKKVDRPQEQIEVLNSVVCEQKERERRKKYIIVFGVPMSSKTTQEGQVADDKGFIERAFKAIKIDVKKIKNIRRFKPNPNLNRPPPILIQLNGDSDRPFILRAAKELRKFSEYSGIYINPDLTEAERILDRKRREDRFNLNQQERSRSTSTRYFISGDRFRRFTVEPSCGADSQMHH</sequence>
<comment type="caution">
    <text evidence="2">The sequence shown here is derived from an EMBL/GenBank/DDBJ whole genome shotgun (WGS) entry which is preliminary data.</text>
</comment>
<reference evidence="2" key="1">
    <citation type="submission" date="2021-02" db="EMBL/GenBank/DDBJ databases">
        <authorList>
            <person name="Nowell W R."/>
        </authorList>
    </citation>
    <scope>NUCLEOTIDE SEQUENCE</scope>
    <source>
        <strain evidence="2">Ploen Becks lab</strain>
    </source>
</reference>
<accession>A0A814AS51</accession>
<dbReference type="Proteomes" id="UP000663879">
    <property type="component" value="Unassembled WGS sequence"/>
</dbReference>
<dbReference type="OrthoDB" id="10203174at2759"/>
<organism evidence="2 3">
    <name type="scientific">Brachionus calyciflorus</name>
    <dbReference type="NCBI Taxonomy" id="104777"/>
    <lineage>
        <taxon>Eukaryota</taxon>
        <taxon>Metazoa</taxon>
        <taxon>Spiralia</taxon>
        <taxon>Gnathifera</taxon>
        <taxon>Rotifera</taxon>
        <taxon>Eurotatoria</taxon>
        <taxon>Monogononta</taxon>
        <taxon>Pseudotrocha</taxon>
        <taxon>Ploima</taxon>
        <taxon>Brachionidae</taxon>
        <taxon>Brachionus</taxon>
    </lineage>
</organism>
<keyword evidence="3" id="KW-1185">Reference proteome</keyword>